<dbReference type="EMBL" id="JASOOY020000020">
    <property type="protein sequence ID" value="MEO3717215.1"/>
    <property type="molecule type" value="Genomic_DNA"/>
</dbReference>
<reference evidence="3" key="2">
    <citation type="submission" date="2024-05" db="EMBL/GenBank/DDBJ databases">
        <authorList>
            <person name="Wolfe A."/>
        </authorList>
    </citation>
    <scope>NUCLEOTIDE SEQUENCE</scope>
    <source>
        <strain evidence="3">UMB1064</strain>
    </source>
</reference>
<gene>
    <name evidence="3" type="ORF">QP460_006405</name>
</gene>
<feature type="compositionally biased region" description="Basic and acidic residues" evidence="1">
    <location>
        <begin position="290"/>
        <end position="299"/>
    </location>
</feature>
<proteinExistence type="predicted"/>
<dbReference type="RefSeq" id="WP_284825760.1">
    <property type="nucleotide sequence ID" value="NZ_JASOOY020000020.1"/>
</dbReference>
<evidence type="ECO:0000313" key="4">
    <source>
        <dbReference type="Proteomes" id="UP001223646"/>
    </source>
</evidence>
<organism evidence="3 4">
    <name type="scientific">Corynebacterium amycolatum</name>
    <dbReference type="NCBI Taxonomy" id="43765"/>
    <lineage>
        <taxon>Bacteria</taxon>
        <taxon>Bacillati</taxon>
        <taxon>Actinomycetota</taxon>
        <taxon>Actinomycetes</taxon>
        <taxon>Mycobacteriales</taxon>
        <taxon>Corynebacteriaceae</taxon>
        <taxon>Corynebacterium</taxon>
    </lineage>
</organism>
<protein>
    <submittedName>
        <fullName evidence="3">Type VII secretion-associated protein</fullName>
    </submittedName>
</protein>
<keyword evidence="2" id="KW-0472">Membrane</keyword>
<dbReference type="NCBIfam" id="TIGR03931">
    <property type="entry name" value="T7SS_Rv3446c"/>
    <property type="match status" value="1"/>
</dbReference>
<evidence type="ECO:0000313" key="3">
    <source>
        <dbReference type="EMBL" id="MEO3717215.1"/>
    </source>
</evidence>
<dbReference type="InterPro" id="IPR023840">
    <property type="entry name" value="T7SS_Rv3446c"/>
</dbReference>
<accession>A0AAW9SV48</accession>
<feature type="compositionally biased region" description="Pro residues" evidence="1">
    <location>
        <begin position="306"/>
        <end position="319"/>
    </location>
</feature>
<feature type="transmembrane region" description="Helical" evidence="2">
    <location>
        <begin position="261"/>
        <end position="286"/>
    </location>
</feature>
<name>A0AAW9SV48_CORAY</name>
<keyword evidence="2" id="KW-0812">Transmembrane</keyword>
<sequence length="462" mass="49196">MIRVESSSTTQTPTLRHGTWHLWGLAAPADTTELAVHGPRPLLESMQTVIVPSYWGAVRQCRLASALLAAELNPYILTLADAVVELDEATVSHSVLVEVEETRVCVTRLSGGHIASRMTHLVGANDSAPLVETVIALAYQLTMYPDAPQGIPDDVEVSGGRGITEYPPRWQEDIEFIVGEVPPGLANPRRALLVDRLRDRGFLVFDCPASRLGECVNPAWLKSIGDAEVGEVEQLEDLAGRRPAARVEASAVSNQSTVVSVAAVGLLTVVVLIVGIAAWLISGGIGRENEGRQKQRETSHAQAPPVTTPPVTTPPPTSKPVPDSAPVVTLANAGVEARFPGGWELDSASPFDRLIAVDGGDMRVLVLANPLSQDMALEHLAAALSSSVAGDETKSAPERRQVLGTDVVVLEERLPSGNSIVLWHHKVMDGTQVSVGCQFRGRTIAPVRPVCDQAVVSARPVP</sequence>
<dbReference type="AlphaFoldDB" id="A0AAW9SV48"/>
<dbReference type="Proteomes" id="UP001223646">
    <property type="component" value="Unassembled WGS sequence"/>
</dbReference>
<evidence type="ECO:0000256" key="1">
    <source>
        <dbReference type="SAM" id="MobiDB-lite"/>
    </source>
</evidence>
<comment type="caution">
    <text evidence="3">The sequence shown here is derived from an EMBL/GenBank/DDBJ whole genome shotgun (WGS) entry which is preliminary data.</text>
</comment>
<evidence type="ECO:0000256" key="2">
    <source>
        <dbReference type="SAM" id="Phobius"/>
    </source>
</evidence>
<keyword evidence="2" id="KW-1133">Transmembrane helix</keyword>
<reference evidence="3" key="1">
    <citation type="submission" date="2023-05" db="EMBL/GenBank/DDBJ databases">
        <authorList>
            <person name="Du J."/>
        </authorList>
    </citation>
    <scope>NUCLEOTIDE SEQUENCE</scope>
    <source>
        <strain evidence="3">UMB1064</strain>
    </source>
</reference>
<feature type="region of interest" description="Disordered" evidence="1">
    <location>
        <begin position="290"/>
        <end position="325"/>
    </location>
</feature>